<evidence type="ECO:0000256" key="8">
    <source>
        <dbReference type="SAM" id="SignalP"/>
    </source>
</evidence>
<dbReference type="InterPro" id="IPR046357">
    <property type="entry name" value="PPIase_dom_sf"/>
</dbReference>
<reference evidence="10 11" key="1">
    <citation type="submission" date="2019-08" db="EMBL/GenBank/DDBJ databases">
        <title>Deep-cultivation of Planctomycetes and their phenomic and genomic characterization uncovers novel biology.</title>
        <authorList>
            <person name="Wiegand S."/>
            <person name="Jogler M."/>
            <person name="Boedeker C."/>
            <person name="Pinto D."/>
            <person name="Vollmers J."/>
            <person name="Rivas-Marin E."/>
            <person name="Kohn T."/>
            <person name="Peeters S.H."/>
            <person name="Heuer A."/>
            <person name="Rast P."/>
            <person name="Oberbeckmann S."/>
            <person name="Bunk B."/>
            <person name="Jeske O."/>
            <person name="Meyerdierks A."/>
            <person name="Storesund J.E."/>
            <person name="Kallscheuer N."/>
            <person name="Luecker S."/>
            <person name="Lage O.M."/>
            <person name="Pohl T."/>
            <person name="Merkel B.J."/>
            <person name="Hornburger P."/>
            <person name="Mueller R.-W."/>
            <person name="Bruemmer F."/>
            <person name="Labrenz M."/>
            <person name="Spormann A.M."/>
            <person name="Op Den Camp H."/>
            <person name="Overmann J."/>
            <person name="Amann R."/>
            <person name="Jetten M.S.M."/>
            <person name="Mascher T."/>
            <person name="Medema M.H."/>
            <person name="Devos D.P."/>
            <person name="Kaster A.-K."/>
            <person name="Ovreas L."/>
            <person name="Rohde M."/>
            <person name="Galperin M.Y."/>
            <person name="Jogler C."/>
        </authorList>
    </citation>
    <scope>NUCLEOTIDE SEQUENCE [LARGE SCALE GENOMIC DNA]</scope>
    <source>
        <strain evidence="10 11">LF1</strain>
    </source>
</reference>
<dbReference type="InterPro" id="IPR000774">
    <property type="entry name" value="PPIase_FKBP_N"/>
</dbReference>
<dbReference type="EC" id="5.2.1.8" evidence="7"/>
<keyword evidence="5 6" id="KW-0413">Isomerase</keyword>
<name>A0A5B1CQI7_9BACT</name>
<evidence type="ECO:0000259" key="9">
    <source>
        <dbReference type="PROSITE" id="PS50059"/>
    </source>
</evidence>
<dbReference type="PANTHER" id="PTHR43811:SF19">
    <property type="entry name" value="39 KDA FK506-BINDING NUCLEAR PROTEIN"/>
    <property type="match status" value="1"/>
</dbReference>
<dbReference type="FunFam" id="3.10.50.40:FF:000045">
    <property type="entry name" value="Peptidyl-prolyl cis-trans isomerase"/>
    <property type="match status" value="1"/>
</dbReference>
<organism evidence="10 11">
    <name type="scientific">Rubripirellula obstinata</name>
    <dbReference type="NCBI Taxonomy" id="406547"/>
    <lineage>
        <taxon>Bacteria</taxon>
        <taxon>Pseudomonadati</taxon>
        <taxon>Planctomycetota</taxon>
        <taxon>Planctomycetia</taxon>
        <taxon>Pirellulales</taxon>
        <taxon>Pirellulaceae</taxon>
        <taxon>Rubripirellula</taxon>
    </lineage>
</organism>
<evidence type="ECO:0000313" key="11">
    <source>
        <dbReference type="Proteomes" id="UP000322699"/>
    </source>
</evidence>
<sequence precursor="true">MRIRTLPFMAKTVLLTASITLAPMMTSNVMSQDAAAKEKTAKSDAKPNPKSIGYFLGISMGQQMAQSGIALEDFDQKSMMRGFVDGMNKKDSVLTDDQLKSTQAALTELLQARREAMVEDMKAEGVAFLAANKDKDGVKTLESGLQYKVIEAGEGESPAATDTVKVHYTGKLINGKTFDSSIQRGQPATFRVGQVIPGWQEGIQKMKVGSKWMLYIPSDLAYGANGSPGAIGPHQVLVFEVELLEIM</sequence>
<evidence type="ECO:0000256" key="1">
    <source>
        <dbReference type="ARBA" id="ARBA00000971"/>
    </source>
</evidence>
<evidence type="ECO:0000256" key="4">
    <source>
        <dbReference type="ARBA" id="ARBA00023110"/>
    </source>
</evidence>
<dbReference type="PROSITE" id="PS50059">
    <property type="entry name" value="FKBP_PPIASE"/>
    <property type="match status" value="1"/>
</dbReference>
<dbReference type="EMBL" id="VRLW01000001">
    <property type="protein sequence ID" value="KAA1262501.1"/>
    <property type="molecule type" value="Genomic_DNA"/>
</dbReference>
<gene>
    <name evidence="10" type="primary">fklB_2</name>
    <name evidence="10" type="ORF">LF1_50660</name>
</gene>
<dbReference type="Proteomes" id="UP000322699">
    <property type="component" value="Unassembled WGS sequence"/>
</dbReference>
<dbReference type="GO" id="GO:0003755">
    <property type="term" value="F:peptidyl-prolyl cis-trans isomerase activity"/>
    <property type="evidence" value="ECO:0007669"/>
    <property type="project" value="UniProtKB-UniRule"/>
</dbReference>
<comment type="caution">
    <text evidence="10">The sequence shown here is derived from an EMBL/GenBank/DDBJ whole genome shotgun (WGS) entry which is preliminary data.</text>
</comment>
<dbReference type="InterPro" id="IPR001179">
    <property type="entry name" value="PPIase_FKBP_dom"/>
</dbReference>
<keyword evidence="11" id="KW-1185">Reference proteome</keyword>
<evidence type="ECO:0000313" key="10">
    <source>
        <dbReference type="EMBL" id="KAA1262501.1"/>
    </source>
</evidence>
<dbReference type="GO" id="GO:0006457">
    <property type="term" value="P:protein folding"/>
    <property type="evidence" value="ECO:0007669"/>
    <property type="project" value="InterPro"/>
</dbReference>
<protein>
    <recommendedName>
        <fullName evidence="7">Peptidyl-prolyl cis-trans isomerase</fullName>
        <ecNumber evidence="7">5.2.1.8</ecNumber>
    </recommendedName>
</protein>
<comment type="similarity">
    <text evidence="2 7">Belongs to the FKBP-type PPIase family.</text>
</comment>
<feature type="chain" id="PRO_5023026749" description="Peptidyl-prolyl cis-trans isomerase" evidence="8">
    <location>
        <begin position="23"/>
        <end position="247"/>
    </location>
</feature>
<evidence type="ECO:0000256" key="6">
    <source>
        <dbReference type="PROSITE-ProRule" id="PRU00277"/>
    </source>
</evidence>
<feature type="domain" description="PPIase FKBP-type" evidence="9">
    <location>
        <begin position="161"/>
        <end position="247"/>
    </location>
</feature>
<evidence type="ECO:0000256" key="3">
    <source>
        <dbReference type="ARBA" id="ARBA00022729"/>
    </source>
</evidence>
<evidence type="ECO:0000256" key="2">
    <source>
        <dbReference type="ARBA" id="ARBA00006577"/>
    </source>
</evidence>
<accession>A0A5B1CQI7</accession>
<keyword evidence="3 8" id="KW-0732">Signal</keyword>
<dbReference type="Pfam" id="PF01346">
    <property type="entry name" value="FKBP_N"/>
    <property type="match status" value="1"/>
</dbReference>
<dbReference type="RefSeq" id="WP_235033469.1">
    <property type="nucleotide sequence ID" value="NZ_LWSK01000210.1"/>
</dbReference>
<dbReference type="SUPFAM" id="SSF54534">
    <property type="entry name" value="FKBP-like"/>
    <property type="match status" value="1"/>
</dbReference>
<evidence type="ECO:0000256" key="7">
    <source>
        <dbReference type="RuleBase" id="RU003915"/>
    </source>
</evidence>
<evidence type="ECO:0000256" key="5">
    <source>
        <dbReference type="ARBA" id="ARBA00023235"/>
    </source>
</evidence>
<dbReference type="PANTHER" id="PTHR43811">
    <property type="entry name" value="FKBP-TYPE PEPTIDYL-PROLYL CIS-TRANS ISOMERASE FKPA"/>
    <property type="match status" value="1"/>
</dbReference>
<proteinExistence type="inferred from homology"/>
<dbReference type="InterPro" id="IPR036944">
    <property type="entry name" value="PPIase_FKBP_N_sf"/>
</dbReference>
<comment type="catalytic activity">
    <reaction evidence="1 6 7">
        <text>[protein]-peptidylproline (omega=180) = [protein]-peptidylproline (omega=0)</text>
        <dbReference type="Rhea" id="RHEA:16237"/>
        <dbReference type="Rhea" id="RHEA-COMP:10747"/>
        <dbReference type="Rhea" id="RHEA-COMP:10748"/>
        <dbReference type="ChEBI" id="CHEBI:83833"/>
        <dbReference type="ChEBI" id="CHEBI:83834"/>
        <dbReference type="EC" id="5.2.1.8"/>
    </reaction>
</comment>
<dbReference type="AlphaFoldDB" id="A0A5B1CQI7"/>
<dbReference type="Pfam" id="PF00254">
    <property type="entry name" value="FKBP_C"/>
    <property type="match status" value="1"/>
</dbReference>
<dbReference type="Gene3D" id="1.10.287.460">
    <property type="entry name" value="Peptidyl-prolyl cis-trans isomerase, FKBP-type, N-terminal domain"/>
    <property type="match status" value="1"/>
</dbReference>
<feature type="signal peptide" evidence="8">
    <location>
        <begin position="1"/>
        <end position="22"/>
    </location>
</feature>
<dbReference type="Gene3D" id="3.10.50.40">
    <property type="match status" value="1"/>
</dbReference>
<keyword evidence="4 6" id="KW-0697">Rotamase</keyword>